<keyword evidence="2" id="KW-0812">Transmembrane</keyword>
<gene>
    <name evidence="3" type="ORF">Bfra_010439</name>
</gene>
<evidence type="ECO:0000256" key="2">
    <source>
        <dbReference type="SAM" id="Phobius"/>
    </source>
</evidence>
<feature type="compositionally biased region" description="Low complexity" evidence="1">
    <location>
        <begin position="49"/>
        <end position="72"/>
    </location>
</feature>
<accession>A0A8H6ED54</accession>
<feature type="transmembrane region" description="Helical" evidence="2">
    <location>
        <begin position="91"/>
        <end position="112"/>
    </location>
</feature>
<dbReference type="Proteomes" id="UP000531561">
    <property type="component" value="Unassembled WGS sequence"/>
</dbReference>
<evidence type="ECO:0000313" key="4">
    <source>
        <dbReference type="Proteomes" id="UP000531561"/>
    </source>
</evidence>
<evidence type="ECO:0000313" key="3">
    <source>
        <dbReference type="EMBL" id="KAF5867465.1"/>
    </source>
</evidence>
<keyword evidence="2" id="KW-1133">Transmembrane helix</keyword>
<dbReference type="RefSeq" id="XP_037186414.1">
    <property type="nucleotide sequence ID" value="XM_037340771.1"/>
</dbReference>
<reference evidence="3 4" key="1">
    <citation type="journal article" date="2020" name="Phytopathology">
        <title>A high-quality genome resource of Botrytis fragariae, a new and rapidly spreading fungal pathogen causing strawberry gray mold in the U.S.A.</title>
        <authorList>
            <person name="Wu Y."/>
            <person name="Saski C.A."/>
            <person name="Schnabel G."/>
            <person name="Xiao S."/>
            <person name="Hu M."/>
        </authorList>
    </citation>
    <scope>NUCLEOTIDE SEQUENCE [LARGE SCALE GENOMIC DNA]</scope>
    <source>
        <strain evidence="3 4">BVB16</strain>
    </source>
</reference>
<keyword evidence="2" id="KW-0472">Membrane</keyword>
<name>A0A8H6ED54_9HELO</name>
<comment type="caution">
    <text evidence="3">The sequence shown here is derived from an EMBL/GenBank/DDBJ whole genome shotgun (WGS) entry which is preliminary data.</text>
</comment>
<keyword evidence="4" id="KW-1185">Reference proteome</keyword>
<evidence type="ECO:0000256" key="1">
    <source>
        <dbReference type="SAM" id="MobiDB-lite"/>
    </source>
</evidence>
<dbReference type="EMBL" id="JABFCT010000028">
    <property type="protein sequence ID" value="KAF5867465.1"/>
    <property type="molecule type" value="Genomic_DNA"/>
</dbReference>
<organism evidence="3 4">
    <name type="scientific">Botrytis fragariae</name>
    <dbReference type="NCBI Taxonomy" id="1964551"/>
    <lineage>
        <taxon>Eukaryota</taxon>
        <taxon>Fungi</taxon>
        <taxon>Dikarya</taxon>
        <taxon>Ascomycota</taxon>
        <taxon>Pezizomycotina</taxon>
        <taxon>Leotiomycetes</taxon>
        <taxon>Helotiales</taxon>
        <taxon>Sclerotiniaceae</taxon>
        <taxon>Botrytis</taxon>
    </lineage>
</organism>
<feature type="region of interest" description="Disordered" evidence="1">
    <location>
        <begin position="47"/>
        <end position="72"/>
    </location>
</feature>
<proteinExistence type="predicted"/>
<dbReference type="AlphaFoldDB" id="A0A8H6ED54"/>
<sequence>MGKSYKSWELTSVLVAGTSTFEPGFDTMFAEPGDSLITSAAASAVTPLSASSTSRSSTTPQTSQTRTTASTPFLSATNTPVAAASSSTPTIVGAAVGISLDLAVIVALYFSIANAKGARNYRLKNLGSIN</sequence>
<dbReference type="GeneID" id="59264463"/>
<protein>
    <submittedName>
        <fullName evidence="3">Uncharacterized protein</fullName>
    </submittedName>
</protein>